<dbReference type="PANTHER" id="PTHR42973">
    <property type="entry name" value="BINDING OXIDOREDUCTASE, PUTATIVE (AFU_ORTHOLOGUE AFUA_1G17690)-RELATED"/>
    <property type="match status" value="1"/>
</dbReference>
<dbReference type="RefSeq" id="XP_007915645.1">
    <property type="nucleotide sequence ID" value="XM_007917454.1"/>
</dbReference>
<dbReference type="KEGG" id="tmn:UCRPA7_4903"/>
<evidence type="ECO:0000259" key="7">
    <source>
        <dbReference type="PROSITE" id="PS51387"/>
    </source>
</evidence>
<feature type="domain" description="FAD-binding PCMH-type" evidence="7">
    <location>
        <begin position="16"/>
        <end position="184"/>
    </location>
</feature>
<keyword evidence="3" id="KW-0285">Flavoprotein</keyword>
<dbReference type="PANTHER" id="PTHR42973:SF39">
    <property type="entry name" value="FAD-BINDING PCMH-TYPE DOMAIN-CONTAINING PROTEIN"/>
    <property type="match status" value="1"/>
</dbReference>
<dbReference type="Gene3D" id="3.30.465.10">
    <property type="match status" value="1"/>
</dbReference>
<evidence type="ECO:0000256" key="5">
    <source>
        <dbReference type="ARBA" id="ARBA00023002"/>
    </source>
</evidence>
<comment type="cofactor">
    <cofactor evidence="1">
        <name>FAD</name>
        <dbReference type="ChEBI" id="CHEBI:57692"/>
    </cofactor>
</comment>
<accession>R8BK31</accession>
<dbReference type="InterPro" id="IPR016169">
    <property type="entry name" value="FAD-bd_PCMH_sub2"/>
</dbReference>
<feature type="region of interest" description="Disordered" evidence="6">
    <location>
        <begin position="13"/>
        <end position="38"/>
    </location>
</feature>
<name>R8BK31_PHAM7</name>
<keyword evidence="5" id="KW-0560">Oxidoreductase</keyword>
<sequence>MSQLGDDCSKQLLQELSAIPDSPPTTPPSAQQSSPGGPGYPVFVVNATEAAHVSAAVKFGLEVHESFRPRCCNVKIEGGAVTLGAGMQMGEIYESLDAFNRTIVGGGAKTVSVGGYLTGGGHSLLSARYGLAADQVLEIEIVTPKGDILTLNECKNTDLFWAMRGGGGSTFGIMTSVTIKTYPTPPLVSMTLLLATLDPGPYASSVTDVIAYFLSQFPSLGDAGLSGYVFMVAGYPNPFDGGNTTVGGVYGLLAVQDTQDPSALLSLVGPPLAHIAATWPGYLMVPNVTAYPSFWAWFKDYADNNPAGTDVFVGSRLLDERALTADLDASAAAYGQLLAGGGAGTAHLVSGKGVRDAQPRGGGDAVLPAWRRSYVHLTRSSPFPPLNVTARAEALVKLDYYIDGLRKLAPETGAYVNEVC</sequence>
<dbReference type="GeneID" id="19325403"/>
<dbReference type="GO" id="GO:0016491">
    <property type="term" value="F:oxidoreductase activity"/>
    <property type="evidence" value="ECO:0007669"/>
    <property type="project" value="UniProtKB-KW"/>
</dbReference>
<evidence type="ECO:0000313" key="9">
    <source>
        <dbReference type="Proteomes" id="UP000014074"/>
    </source>
</evidence>
<keyword evidence="9" id="KW-1185">Reference proteome</keyword>
<dbReference type="PROSITE" id="PS51387">
    <property type="entry name" value="FAD_PCMH"/>
    <property type="match status" value="1"/>
</dbReference>
<dbReference type="HOGENOM" id="CLU_018354_4_0_1"/>
<dbReference type="eggNOG" id="ENOG502QQWK">
    <property type="taxonomic scope" value="Eukaryota"/>
</dbReference>
<dbReference type="SUPFAM" id="SSF56176">
    <property type="entry name" value="FAD-binding/transporter-associated domain-like"/>
    <property type="match status" value="1"/>
</dbReference>
<protein>
    <submittedName>
        <fullName evidence="8">Putative fad binding domain-containing protein</fullName>
    </submittedName>
</protein>
<dbReference type="AlphaFoldDB" id="R8BK31"/>
<dbReference type="Pfam" id="PF01565">
    <property type="entry name" value="FAD_binding_4"/>
    <property type="match status" value="1"/>
</dbReference>
<evidence type="ECO:0000256" key="1">
    <source>
        <dbReference type="ARBA" id="ARBA00001974"/>
    </source>
</evidence>
<dbReference type="OrthoDB" id="9983560at2759"/>
<dbReference type="GO" id="GO:0071949">
    <property type="term" value="F:FAD binding"/>
    <property type="evidence" value="ECO:0007669"/>
    <property type="project" value="InterPro"/>
</dbReference>
<gene>
    <name evidence="8" type="ORF">UCRPA7_4903</name>
</gene>
<dbReference type="InterPro" id="IPR050416">
    <property type="entry name" value="FAD-linked_Oxidoreductase"/>
</dbReference>
<dbReference type="InterPro" id="IPR006094">
    <property type="entry name" value="Oxid_FAD_bind_N"/>
</dbReference>
<comment type="similarity">
    <text evidence="2">Belongs to the oxygen-dependent FAD-linked oxidoreductase family.</text>
</comment>
<dbReference type="EMBL" id="KB933141">
    <property type="protein sequence ID" value="EON99671.1"/>
    <property type="molecule type" value="Genomic_DNA"/>
</dbReference>
<evidence type="ECO:0000256" key="3">
    <source>
        <dbReference type="ARBA" id="ARBA00022630"/>
    </source>
</evidence>
<proteinExistence type="inferred from homology"/>
<dbReference type="Proteomes" id="UP000014074">
    <property type="component" value="Unassembled WGS sequence"/>
</dbReference>
<evidence type="ECO:0000256" key="4">
    <source>
        <dbReference type="ARBA" id="ARBA00022827"/>
    </source>
</evidence>
<keyword evidence="4" id="KW-0274">FAD</keyword>
<evidence type="ECO:0000256" key="6">
    <source>
        <dbReference type="SAM" id="MobiDB-lite"/>
    </source>
</evidence>
<organism evidence="8 9">
    <name type="scientific">Phaeoacremonium minimum (strain UCR-PA7)</name>
    <name type="common">Esca disease fungus</name>
    <name type="synonym">Togninia minima</name>
    <dbReference type="NCBI Taxonomy" id="1286976"/>
    <lineage>
        <taxon>Eukaryota</taxon>
        <taxon>Fungi</taxon>
        <taxon>Dikarya</taxon>
        <taxon>Ascomycota</taxon>
        <taxon>Pezizomycotina</taxon>
        <taxon>Sordariomycetes</taxon>
        <taxon>Sordariomycetidae</taxon>
        <taxon>Togniniales</taxon>
        <taxon>Togniniaceae</taxon>
        <taxon>Phaeoacremonium</taxon>
    </lineage>
</organism>
<reference evidence="9" key="1">
    <citation type="journal article" date="2013" name="Genome Announc.">
        <title>Draft genome sequence of the ascomycete Phaeoacremonium aleophilum strain UCR-PA7, a causal agent of the esca disease complex in grapevines.</title>
        <authorList>
            <person name="Blanco-Ulate B."/>
            <person name="Rolshausen P."/>
            <person name="Cantu D."/>
        </authorList>
    </citation>
    <scope>NUCLEOTIDE SEQUENCE [LARGE SCALE GENOMIC DNA]</scope>
    <source>
        <strain evidence="9">UCR-PA7</strain>
    </source>
</reference>
<dbReference type="InterPro" id="IPR016166">
    <property type="entry name" value="FAD-bd_PCMH"/>
</dbReference>
<evidence type="ECO:0000256" key="2">
    <source>
        <dbReference type="ARBA" id="ARBA00005466"/>
    </source>
</evidence>
<evidence type="ECO:0000313" key="8">
    <source>
        <dbReference type="EMBL" id="EON99671.1"/>
    </source>
</evidence>
<dbReference type="InterPro" id="IPR036318">
    <property type="entry name" value="FAD-bd_PCMH-like_sf"/>
</dbReference>